<accession>A0A3S5C5T1</accession>
<keyword evidence="2" id="KW-1185">Reference proteome</keyword>
<dbReference type="EMBL" id="CAAALY010254426">
    <property type="protein sequence ID" value="VEL37254.1"/>
    <property type="molecule type" value="Genomic_DNA"/>
</dbReference>
<dbReference type="Proteomes" id="UP000784294">
    <property type="component" value="Unassembled WGS sequence"/>
</dbReference>
<name>A0A3S5C5T1_9PLAT</name>
<reference evidence="1" key="1">
    <citation type="submission" date="2018-11" db="EMBL/GenBank/DDBJ databases">
        <authorList>
            <consortium name="Pathogen Informatics"/>
        </authorList>
    </citation>
    <scope>NUCLEOTIDE SEQUENCE</scope>
</reference>
<organism evidence="1 2">
    <name type="scientific">Protopolystoma xenopodis</name>
    <dbReference type="NCBI Taxonomy" id="117903"/>
    <lineage>
        <taxon>Eukaryota</taxon>
        <taxon>Metazoa</taxon>
        <taxon>Spiralia</taxon>
        <taxon>Lophotrochozoa</taxon>
        <taxon>Platyhelminthes</taxon>
        <taxon>Monogenea</taxon>
        <taxon>Polyopisthocotylea</taxon>
        <taxon>Polystomatidea</taxon>
        <taxon>Polystomatidae</taxon>
        <taxon>Protopolystoma</taxon>
    </lineage>
</organism>
<comment type="caution">
    <text evidence="1">The sequence shown here is derived from an EMBL/GenBank/DDBJ whole genome shotgun (WGS) entry which is preliminary data.</text>
</comment>
<evidence type="ECO:0000313" key="2">
    <source>
        <dbReference type="Proteomes" id="UP000784294"/>
    </source>
</evidence>
<evidence type="ECO:0000313" key="1">
    <source>
        <dbReference type="EMBL" id="VEL37254.1"/>
    </source>
</evidence>
<protein>
    <submittedName>
        <fullName evidence="1">Uncharacterized protein</fullName>
    </submittedName>
</protein>
<proteinExistence type="predicted"/>
<gene>
    <name evidence="1" type="ORF">PXEA_LOCUS30694</name>
</gene>
<sequence>MELSPSGRYRDAETELKMLPLCTEKAMCGFRKPTIQQMSSSLKI</sequence>
<dbReference type="AlphaFoldDB" id="A0A3S5C5T1"/>